<dbReference type="InterPro" id="IPR012340">
    <property type="entry name" value="NA-bd_OB-fold"/>
</dbReference>
<reference evidence="4" key="2">
    <citation type="submission" date="2023-01" db="EMBL/GenBank/DDBJ databases">
        <authorList>
            <person name="Sun Q."/>
            <person name="Evtushenko L."/>
        </authorList>
    </citation>
    <scope>NUCLEOTIDE SEQUENCE</scope>
    <source>
        <strain evidence="4">VKM Ac-1940</strain>
    </source>
</reference>
<dbReference type="PROSITE" id="PS50935">
    <property type="entry name" value="SSB"/>
    <property type="match status" value="1"/>
</dbReference>
<accession>A0A9W6HMS9</accession>
<proteinExistence type="predicted"/>
<dbReference type="Gene3D" id="2.40.50.140">
    <property type="entry name" value="Nucleic acid-binding proteins"/>
    <property type="match status" value="1"/>
</dbReference>
<dbReference type="GO" id="GO:0003697">
    <property type="term" value="F:single-stranded DNA binding"/>
    <property type="evidence" value="ECO:0007669"/>
    <property type="project" value="InterPro"/>
</dbReference>
<gene>
    <name evidence="4" type="primary">ssb1</name>
    <name evidence="4" type="ORF">GCM10017591_21300</name>
</gene>
<dbReference type="AlphaFoldDB" id="A0A9W6HMS9"/>
<feature type="region of interest" description="Disordered" evidence="3">
    <location>
        <begin position="118"/>
        <end position="183"/>
    </location>
</feature>
<feature type="compositionally biased region" description="Basic and acidic residues" evidence="3">
    <location>
        <begin position="118"/>
        <end position="129"/>
    </location>
</feature>
<reference evidence="4" key="1">
    <citation type="journal article" date="2014" name="Int. J. Syst. Evol. Microbiol.">
        <title>Complete genome sequence of Corynebacterium casei LMG S-19264T (=DSM 44701T), isolated from a smear-ripened cheese.</title>
        <authorList>
            <consortium name="US DOE Joint Genome Institute (JGI-PGF)"/>
            <person name="Walter F."/>
            <person name="Albersmeier A."/>
            <person name="Kalinowski J."/>
            <person name="Ruckert C."/>
        </authorList>
    </citation>
    <scope>NUCLEOTIDE SEQUENCE</scope>
    <source>
        <strain evidence="4">VKM Ac-1940</strain>
    </source>
</reference>
<keyword evidence="5" id="KW-1185">Reference proteome</keyword>
<sequence>MSDLIAVTGNITSSPTRHDIAGNVSMVTFGVASTERRWENGSWSDGHTNFYNVSVFRSLAEHAFASLGKGQRVIVAGKLRVRRWEANGRSGTSVDLEATSLGPDLMFGVASFVKDARATADDGRPRGTEDWAPDGSVEGPVDGSTGEILSSGSEADAVAPETHGELVTVSGWGAPSEQTSTPF</sequence>
<dbReference type="Proteomes" id="UP001142291">
    <property type="component" value="Unassembled WGS sequence"/>
</dbReference>
<name>A0A9W6HMS9_9MICO</name>
<dbReference type="SUPFAM" id="SSF50249">
    <property type="entry name" value="Nucleic acid-binding proteins"/>
    <property type="match status" value="1"/>
</dbReference>
<dbReference type="EMBL" id="BSER01000009">
    <property type="protein sequence ID" value="GLJ96067.1"/>
    <property type="molecule type" value="Genomic_DNA"/>
</dbReference>
<keyword evidence="1 2" id="KW-0238">DNA-binding</keyword>
<organism evidence="4 5">
    <name type="scientific">Microbacterium dextranolyticum</name>
    <dbReference type="NCBI Taxonomy" id="36806"/>
    <lineage>
        <taxon>Bacteria</taxon>
        <taxon>Bacillati</taxon>
        <taxon>Actinomycetota</taxon>
        <taxon>Actinomycetes</taxon>
        <taxon>Micrococcales</taxon>
        <taxon>Microbacteriaceae</taxon>
        <taxon>Microbacterium</taxon>
    </lineage>
</organism>
<evidence type="ECO:0000256" key="3">
    <source>
        <dbReference type="SAM" id="MobiDB-lite"/>
    </source>
</evidence>
<dbReference type="CDD" id="cd04496">
    <property type="entry name" value="SSB_OBF"/>
    <property type="match status" value="1"/>
</dbReference>
<dbReference type="RefSeq" id="WP_204963495.1">
    <property type="nucleotide sequence ID" value="NZ_BAAAUR010000001.1"/>
</dbReference>
<dbReference type="InterPro" id="IPR000424">
    <property type="entry name" value="Primosome_PriB/ssb"/>
</dbReference>
<evidence type="ECO:0000256" key="2">
    <source>
        <dbReference type="PROSITE-ProRule" id="PRU00252"/>
    </source>
</evidence>
<evidence type="ECO:0000313" key="5">
    <source>
        <dbReference type="Proteomes" id="UP001142291"/>
    </source>
</evidence>
<evidence type="ECO:0000313" key="4">
    <source>
        <dbReference type="EMBL" id="GLJ96067.1"/>
    </source>
</evidence>
<dbReference type="Pfam" id="PF00436">
    <property type="entry name" value="SSB"/>
    <property type="match status" value="1"/>
</dbReference>
<protein>
    <submittedName>
        <fullName evidence="4">Single-stranded DNA-binding protein 1</fullName>
    </submittedName>
</protein>
<comment type="caution">
    <text evidence="4">The sequence shown here is derived from an EMBL/GenBank/DDBJ whole genome shotgun (WGS) entry which is preliminary data.</text>
</comment>
<evidence type="ECO:0000256" key="1">
    <source>
        <dbReference type="ARBA" id="ARBA00023125"/>
    </source>
</evidence>